<evidence type="ECO:0000313" key="1">
    <source>
        <dbReference type="EMBL" id="KAJ8394318.1"/>
    </source>
</evidence>
<name>A0AAD7WEY6_9TELE</name>
<proteinExistence type="predicted"/>
<sequence>MLTFFLAHQNRFAVTRVHDIKSAFEPFIPQSVERIILDNTNMEGRQVYGANWKELDGTHLHAYMGVLILAEVYR</sequence>
<comment type="caution">
    <text evidence="1">The sequence shown here is derived from an EMBL/GenBank/DDBJ whole genome shotgun (WGS) entry which is preliminary data.</text>
</comment>
<organism evidence="1 2">
    <name type="scientific">Aldrovandia affinis</name>
    <dbReference type="NCBI Taxonomy" id="143900"/>
    <lineage>
        <taxon>Eukaryota</taxon>
        <taxon>Metazoa</taxon>
        <taxon>Chordata</taxon>
        <taxon>Craniata</taxon>
        <taxon>Vertebrata</taxon>
        <taxon>Euteleostomi</taxon>
        <taxon>Actinopterygii</taxon>
        <taxon>Neopterygii</taxon>
        <taxon>Teleostei</taxon>
        <taxon>Notacanthiformes</taxon>
        <taxon>Halosauridae</taxon>
        <taxon>Aldrovandia</taxon>
    </lineage>
</organism>
<gene>
    <name evidence="1" type="ORF">AAFF_G00047250</name>
</gene>
<evidence type="ECO:0000313" key="2">
    <source>
        <dbReference type="Proteomes" id="UP001221898"/>
    </source>
</evidence>
<dbReference type="EMBL" id="JAINUG010000127">
    <property type="protein sequence ID" value="KAJ8394318.1"/>
    <property type="molecule type" value="Genomic_DNA"/>
</dbReference>
<reference evidence="1" key="1">
    <citation type="journal article" date="2023" name="Science">
        <title>Genome structures resolve the early diversification of teleost fishes.</title>
        <authorList>
            <person name="Parey E."/>
            <person name="Louis A."/>
            <person name="Montfort J."/>
            <person name="Bouchez O."/>
            <person name="Roques C."/>
            <person name="Iampietro C."/>
            <person name="Lluch J."/>
            <person name="Castinel A."/>
            <person name="Donnadieu C."/>
            <person name="Desvignes T."/>
            <person name="Floi Bucao C."/>
            <person name="Jouanno E."/>
            <person name="Wen M."/>
            <person name="Mejri S."/>
            <person name="Dirks R."/>
            <person name="Jansen H."/>
            <person name="Henkel C."/>
            <person name="Chen W.J."/>
            <person name="Zahm M."/>
            <person name="Cabau C."/>
            <person name="Klopp C."/>
            <person name="Thompson A.W."/>
            <person name="Robinson-Rechavi M."/>
            <person name="Braasch I."/>
            <person name="Lecointre G."/>
            <person name="Bobe J."/>
            <person name="Postlethwait J.H."/>
            <person name="Berthelot C."/>
            <person name="Roest Crollius H."/>
            <person name="Guiguen Y."/>
        </authorList>
    </citation>
    <scope>NUCLEOTIDE SEQUENCE</scope>
    <source>
        <strain evidence="1">NC1722</strain>
    </source>
</reference>
<protein>
    <submittedName>
        <fullName evidence="1">Uncharacterized protein</fullName>
    </submittedName>
</protein>
<accession>A0AAD7WEY6</accession>
<dbReference type="AlphaFoldDB" id="A0AAD7WEY6"/>
<dbReference type="Proteomes" id="UP001221898">
    <property type="component" value="Unassembled WGS sequence"/>
</dbReference>
<keyword evidence="2" id="KW-1185">Reference proteome</keyword>